<name>A0A1J5PYA5_9ZZZZ</name>
<proteinExistence type="predicted"/>
<gene>
    <name evidence="1" type="ORF">GALL_418550</name>
</gene>
<reference evidence="1" key="1">
    <citation type="submission" date="2016-10" db="EMBL/GenBank/DDBJ databases">
        <title>Sequence of Gallionella enrichment culture.</title>
        <authorList>
            <person name="Poehlein A."/>
            <person name="Muehling M."/>
            <person name="Daniel R."/>
        </authorList>
    </citation>
    <scope>NUCLEOTIDE SEQUENCE</scope>
</reference>
<organism evidence="1">
    <name type="scientific">mine drainage metagenome</name>
    <dbReference type="NCBI Taxonomy" id="410659"/>
    <lineage>
        <taxon>unclassified sequences</taxon>
        <taxon>metagenomes</taxon>
        <taxon>ecological metagenomes</taxon>
    </lineage>
</organism>
<sequence length="311" mass="35051">MFVIGGVVDAGGHQRHRRLGRRAERRHRSQRRQQFVRISFHRRDAVAGEQVRKQPHHDFAVFQHVGNTRWRARIVLQHDEVFRGDPDDVDAGDVDVDVVRHILAIHLRTEHRVLEDEVFGDDVGAQDVAAVVDVAQEHVEREHPLLETFFEDGPFFRRQDPGDHVERDQPLLGFGIAIDRKGNADPAEQQLRLLAAIFEGVRRRLLQPAGELLVGRANVAAEAVHFIERNCHKSRPPLEATPQCMTSRDGSKARASGICIGPEHLLGMTGVLHEKTAGNCLFRMQNPPNLNVLPAGVRRRVFQLGVIRPCG</sequence>
<dbReference type="EMBL" id="MLJW01001861">
    <property type="protein sequence ID" value="OIQ76465.1"/>
    <property type="molecule type" value="Genomic_DNA"/>
</dbReference>
<dbReference type="AlphaFoldDB" id="A0A1J5PYA5"/>
<evidence type="ECO:0000313" key="1">
    <source>
        <dbReference type="EMBL" id="OIQ76465.1"/>
    </source>
</evidence>
<comment type="caution">
    <text evidence="1">The sequence shown here is derived from an EMBL/GenBank/DDBJ whole genome shotgun (WGS) entry which is preliminary data.</text>
</comment>
<accession>A0A1J5PYA5</accession>
<protein>
    <submittedName>
        <fullName evidence="1">Uncharacterized protein</fullName>
    </submittedName>
</protein>